<organism evidence="2 3">
    <name type="scientific">Canna indica</name>
    <name type="common">Indian-shot</name>
    <dbReference type="NCBI Taxonomy" id="4628"/>
    <lineage>
        <taxon>Eukaryota</taxon>
        <taxon>Viridiplantae</taxon>
        <taxon>Streptophyta</taxon>
        <taxon>Embryophyta</taxon>
        <taxon>Tracheophyta</taxon>
        <taxon>Spermatophyta</taxon>
        <taxon>Magnoliopsida</taxon>
        <taxon>Liliopsida</taxon>
        <taxon>Zingiberales</taxon>
        <taxon>Cannaceae</taxon>
        <taxon>Canna</taxon>
    </lineage>
</organism>
<keyword evidence="3" id="KW-1185">Reference proteome</keyword>
<dbReference type="InterPro" id="IPR029060">
    <property type="entry name" value="PIN-like_dom_sf"/>
</dbReference>
<feature type="region of interest" description="Disordered" evidence="1">
    <location>
        <begin position="82"/>
        <end position="106"/>
    </location>
</feature>
<accession>A0AAQ3Q8F9</accession>
<dbReference type="GO" id="GO:0017108">
    <property type="term" value="F:5'-flap endonuclease activity"/>
    <property type="evidence" value="ECO:0007669"/>
    <property type="project" value="InterPro"/>
</dbReference>
<evidence type="ECO:0000313" key="3">
    <source>
        <dbReference type="Proteomes" id="UP001327560"/>
    </source>
</evidence>
<protein>
    <recommendedName>
        <fullName evidence="4">5'-3' exonuclease alpha-helical arch N-terminal domain-containing protein</fullName>
    </recommendedName>
</protein>
<name>A0AAQ3Q8F9_9LILI</name>
<dbReference type="PANTHER" id="PTHR42646">
    <property type="entry name" value="FLAP ENDONUCLEASE XNI"/>
    <property type="match status" value="1"/>
</dbReference>
<evidence type="ECO:0000256" key="1">
    <source>
        <dbReference type="SAM" id="MobiDB-lite"/>
    </source>
</evidence>
<reference evidence="2 3" key="1">
    <citation type="submission" date="2023-10" db="EMBL/GenBank/DDBJ databases">
        <title>Chromosome-scale genome assembly provides insights into flower coloration mechanisms of Canna indica.</title>
        <authorList>
            <person name="Li C."/>
        </authorList>
    </citation>
    <scope>NUCLEOTIDE SEQUENCE [LARGE SCALE GENOMIC DNA]</scope>
    <source>
        <tissue evidence="2">Flower</tissue>
    </source>
</reference>
<feature type="compositionally biased region" description="Basic and acidic residues" evidence="1">
    <location>
        <begin position="97"/>
        <end position="106"/>
    </location>
</feature>
<proteinExistence type="predicted"/>
<dbReference type="InterPro" id="IPR038969">
    <property type="entry name" value="FEN"/>
</dbReference>
<sequence>MAYCRLSNHRAHAFWRDLQVLHGCLRTGPEAGSMIQCSCSLTRFNHSPVTLLSQRAYSMQPILPKLDSSNTAERLSSPYDLQKSSANEKSVQFEETDSSKLRKSESNVDPLNNRVMLVDGTAIMYRSYYKLLAKLRHGQLEHADGNGDWVLTIFTALSFLLDVLEFVPSHVAVVFDHDGKMYT</sequence>
<evidence type="ECO:0000313" key="2">
    <source>
        <dbReference type="EMBL" id="WOL03051.1"/>
    </source>
</evidence>
<dbReference type="AlphaFoldDB" id="A0AAQ3Q8F9"/>
<gene>
    <name evidence="2" type="ORF">Cni_G11771</name>
</gene>
<dbReference type="Proteomes" id="UP001327560">
    <property type="component" value="Chromosome 4"/>
</dbReference>
<dbReference type="SUPFAM" id="SSF88723">
    <property type="entry name" value="PIN domain-like"/>
    <property type="match status" value="1"/>
</dbReference>
<evidence type="ECO:0008006" key="4">
    <source>
        <dbReference type="Google" id="ProtNLM"/>
    </source>
</evidence>
<dbReference type="Gene3D" id="3.40.50.1010">
    <property type="entry name" value="5'-nuclease"/>
    <property type="match status" value="1"/>
</dbReference>
<dbReference type="EMBL" id="CP136893">
    <property type="protein sequence ID" value="WOL03051.1"/>
    <property type="molecule type" value="Genomic_DNA"/>
</dbReference>
<dbReference type="GO" id="GO:0033567">
    <property type="term" value="P:DNA replication, Okazaki fragment processing"/>
    <property type="evidence" value="ECO:0007669"/>
    <property type="project" value="InterPro"/>
</dbReference>
<dbReference type="PANTHER" id="PTHR42646:SF2">
    <property type="entry name" value="5'-3' EXONUCLEASE FAMILY PROTEIN"/>
    <property type="match status" value="1"/>
</dbReference>